<proteinExistence type="predicted"/>
<dbReference type="UniPathway" id="UPA00148"/>
<name>A0A6B1FUX2_9CHLR</name>
<sequence length="132" mass="14474">MARALMMLGTHSNAGKSLLATAFCRIFARRGLRVAPFKAQNMSNNAGVTPEGGEMGRAQIVQAEAAGIYAHTDMNPVLLKPEGNRRSQVVLNGRIEGRIEAGNWLETKERLWGEVTAAYDRLSSRYDVVVLE</sequence>
<feature type="non-terminal residue" evidence="3">
    <location>
        <position position="132"/>
    </location>
</feature>
<dbReference type="InterPro" id="IPR002586">
    <property type="entry name" value="CobQ/CobB/MinD/ParA_Nub-bd_dom"/>
</dbReference>
<dbReference type="GO" id="GO:0009236">
    <property type="term" value="P:cobalamin biosynthetic process"/>
    <property type="evidence" value="ECO:0007669"/>
    <property type="project" value="UniProtKB-UniPathway"/>
</dbReference>
<dbReference type="Pfam" id="PF01656">
    <property type="entry name" value="CbiA"/>
    <property type="match status" value="1"/>
</dbReference>
<gene>
    <name evidence="3" type="ORF">F4148_03785</name>
</gene>
<feature type="domain" description="CobQ/CobB/MinD/ParA nucleotide binding" evidence="2">
    <location>
        <begin position="6"/>
        <end position="78"/>
    </location>
</feature>
<dbReference type="SUPFAM" id="SSF52540">
    <property type="entry name" value="P-loop containing nucleoside triphosphate hydrolases"/>
    <property type="match status" value="1"/>
</dbReference>
<reference evidence="3" key="1">
    <citation type="submission" date="2019-09" db="EMBL/GenBank/DDBJ databases">
        <title>Characterisation of the sponge microbiome using genome-centric metagenomics.</title>
        <authorList>
            <person name="Engelberts J.P."/>
            <person name="Robbins S.J."/>
            <person name="De Goeij J.M."/>
            <person name="Aranda M."/>
            <person name="Bell S.C."/>
            <person name="Webster N.S."/>
        </authorList>
    </citation>
    <scope>NUCLEOTIDE SEQUENCE</scope>
    <source>
        <strain evidence="3">SB0675_bin_29</strain>
    </source>
</reference>
<dbReference type="InterPro" id="IPR027417">
    <property type="entry name" value="P-loop_NTPase"/>
</dbReference>
<evidence type="ECO:0000259" key="2">
    <source>
        <dbReference type="Pfam" id="PF01656"/>
    </source>
</evidence>
<dbReference type="PANTHER" id="PTHR21343:SF1">
    <property type="entry name" value="COBYRIC ACID SYNTHASE"/>
    <property type="match status" value="1"/>
</dbReference>
<dbReference type="AlphaFoldDB" id="A0A6B1FUX2"/>
<comment type="caution">
    <text evidence="3">The sequence shown here is derived from an EMBL/GenBank/DDBJ whole genome shotgun (WGS) entry which is preliminary data.</text>
</comment>
<accession>A0A6B1FUX2</accession>
<dbReference type="EMBL" id="VYDA01000140">
    <property type="protein sequence ID" value="MYH60903.1"/>
    <property type="molecule type" value="Genomic_DNA"/>
</dbReference>
<dbReference type="PANTHER" id="PTHR21343">
    <property type="entry name" value="DETHIOBIOTIN SYNTHETASE"/>
    <property type="match status" value="1"/>
</dbReference>
<dbReference type="Gene3D" id="3.40.50.300">
    <property type="entry name" value="P-loop containing nucleotide triphosphate hydrolases"/>
    <property type="match status" value="1"/>
</dbReference>
<organism evidence="3">
    <name type="scientific">Caldilineaceae bacterium SB0675_bin_29</name>
    <dbReference type="NCBI Taxonomy" id="2605266"/>
    <lineage>
        <taxon>Bacteria</taxon>
        <taxon>Bacillati</taxon>
        <taxon>Chloroflexota</taxon>
        <taxon>Caldilineae</taxon>
        <taxon>Caldilineales</taxon>
        <taxon>Caldilineaceae</taxon>
    </lineage>
</organism>
<protein>
    <submittedName>
        <fullName evidence="3">Cobyric acid synthase CobQ</fullName>
    </submittedName>
</protein>
<evidence type="ECO:0000256" key="1">
    <source>
        <dbReference type="ARBA" id="ARBA00022962"/>
    </source>
</evidence>
<evidence type="ECO:0000313" key="3">
    <source>
        <dbReference type="EMBL" id="MYH60903.1"/>
    </source>
</evidence>
<keyword evidence="1" id="KW-0315">Glutamine amidotransferase</keyword>